<feature type="compositionally biased region" description="Basic and acidic residues" evidence="1">
    <location>
        <begin position="301"/>
        <end position="315"/>
    </location>
</feature>
<reference evidence="2 3" key="1">
    <citation type="submission" date="2024-04" db="EMBL/GenBank/DDBJ databases">
        <authorList>
            <person name="Fracassetti M."/>
        </authorList>
    </citation>
    <scope>NUCLEOTIDE SEQUENCE [LARGE SCALE GENOMIC DNA]</scope>
</reference>
<accession>A0AAV2GQK7</accession>
<feature type="compositionally biased region" description="Basic and acidic residues" evidence="1">
    <location>
        <begin position="116"/>
        <end position="126"/>
    </location>
</feature>
<proteinExistence type="predicted"/>
<dbReference type="EMBL" id="OZ034822">
    <property type="protein sequence ID" value="CAL1412123.1"/>
    <property type="molecule type" value="Genomic_DNA"/>
</dbReference>
<dbReference type="AlphaFoldDB" id="A0AAV2GQK7"/>
<sequence length="479" mass="52546">MIRNFLRRTSPVLLARSPITGLARSPTENTEFVKIEGEKEVSNFSSNSVFPMIRSFLRRTSPVLLARSPITGLARSPITGLARSPTANTEFLKIEREKEVSNFSTNSGQATTPKKKNNDNDKRSDNGAKGETICLRYLELLYPDSLVKSADGAHYDATAIDPVSGKTFYFECKSSDKPKLSYRLTVQQQEYFFEHKDDMDCFVVLVLLNPLKNKDWDGPHCIFIFPNATGAERIKRNGAIVAPIDDIILIVKDEKTVIDKASKYKFGHVYGGRYVVEDCLDVYKQLLANKDIKWNPSNSPRGDKLAEKEEPRTEEGGNGLVVATVGNPVSKDAVSEAKIDGKLEEPRNEEGADSDSSDKSPCGEKMAGNSTAEKENTEKGNPVSKDAVSEAKIDGELEEPRNEEGADSDSSDKSPCGEKMAGNSTAEKENTEKGNPVSKDAVSEAKIDGELEEPRNEEGADSDSSDKSPCGEKMAGFNY</sequence>
<protein>
    <recommendedName>
        <fullName evidence="4">Protein NO VEIN C-terminal domain-containing protein</fullName>
    </recommendedName>
</protein>
<organism evidence="2 3">
    <name type="scientific">Linum trigynum</name>
    <dbReference type="NCBI Taxonomy" id="586398"/>
    <lineage>
        <taxon>Eukaryota</taxon>
        <taxon>Viridiplantae</taxon>
        <taxon>Streptophyta</taxon>
        <taxon>Embryophyta</taxon>
        <taxon>Tracheophyta</taxon>
        <taxon>Spermatophyta</taxon>
        <taxon>Magnoliopsida</taxon>
        <taxon>eudicotyledons</taxon>
        <taxon>Gunneridae</taxon>
        <taxon>Pentapetalae</taxon>
        <taxon>rosids</taxon>
        <taxon>fabids</taxon>
        <taxon>Malpighiales</taxon>
        <taxon>Linaceae</taxon>
        <taxon>Linum</taxon>
    </lineage>
</organism>
<dbReference type="Proteomes" id="UP001497516">
    <property type="component" value="Chromosome 9"/>
</dbReference>
<evidence type="ECO:0000256" key="1">
    <source>
        <dbReference type="SAM" id="MobiDB-lite"/>
    </source>
</evidence>
<keyword evidence="3" id="KW-1185">Reference proteome</keyword>
<feature type="compositionally biased region" description="Polar residues" evidence="1">
    <location>
        <begin position="101"/>
        <end position="112"/>
    </location>
</feature>
<name>A0AAV2GQK7_9ROSI</name>
<feature type="region of interest" description="Disordered" evidence="1">
    <location>
        <begin position="99"/>
        <end position="126"/>
    </location>
</feature>
<feature type="compositionally biased region" description="Basic and acidic residues" evidence="1">
    <location>
        <begin position="333"/>
        <end position="362"/>
    </location>
</feature>
<gene>
    <name evidence="2" type="ORF">LTRI10_LOCUS51436</name>
</gene>
<feature type="compositionally biased region" description="Basic and acidic residues" evidence="1">
    <location>
        <begin position="441"/>
        <end position="470"/>
    </location>
</feature>
<evidence type="ECO:0008006" key="4">
    <source>
        <dbReference type="Google" id="ProtNLM"/>
    </source>
</evidence>
<evidence type="ECO:0000313" key="3">
    <source>
        <dbReference type="Proteomes" id="UP001497516"/>
    </source>
</evidence>
<feature type="compositionally biased region" description="Basic and acidic residues" evidence="1">
    <location>
        <begin position="387"/>
        <end position="416"/>
    </location>
</feature>
<evidence type="ECO:0000313" key="2">
    <source>
        <dbReference type="EMBL" id="CAL1412123.1"/>
    </source>
</evidence>
<feature type="region of interest" description="Disordered" evidence="1">
    <location>
        <begin position="293"/>
        <end position="479"/>
    </location>
</feature>